<feature type="region of interest" description="Disordered" evidence="1">
    <location>
        <begin position="1"/>
        <end position="44"/>
    </location>
</feature>
<sequence length="140" mass="15787">MVRLLAKPTGEPQLAKPTSKPQFAKPVVEPQLAKPTGKPSSPNQLTITPYHFTVPLVNPLLAKYKLPGPILGYYISHKRPYITYFLSIVSYFMYNPKRNMGLMLEAFSYVDYAISLVDRGSTSSYCTFHGGNLVNWRSKK</sequence>
<comment type="caution">
    <text evidence="2">The sequence shown here is derived from an EMBL/GenBank/DDBJ whole genome shotgun (WGS) entry which is preliminary data.</text>
</comment>
<accession>A0A5B6WPD3</accession>
<proteinExistence type="predicted"/>
<organism evidence="2 3">
    <name type="scientific">Gossypium australe</name>
    <dbReference type="NCBI Taxonomy" id="47621"/>
    <lineage>
        <taxon>Eukaryota</taxon>
        <taxon>Viridiplantae</taxon>
        <taxon>Streptophyta</taxon>
        <taxon>Embryophyta</taxon>
        <taxon>Tracheophyta</taxon>
        <taxon>Spermatophyta</taxon>
        <taxon>Magnoliopsida</taxon>
        <taxon>eudicotyledons</taxon>
        <taxon>Gunneridae</taxon>
        <taxon>Pentapetalae</taxon>
        <taxon>rosids</taxon>
        <taxon>malvids</taxon>
        <taxon>Malvales</taxon>
        <taxon>Malvaceae</taxon>
        <taxon>Malvoideae</taxon>
        <taxon>Gossypium</taxon>
    </lineage>
</organism>
<reference evidence="2" key="1">
    <citation type="submission" date="2019-08" db="EMBL/GenBank/DDBJ databases">
        <authorList>
            <person name="Liu F."/>
        </authorList>
    </citation>
    <scope>NUCLEOTIDE SEQUENCE [LARGE SCALE GENOMIC DNA]</scope>
    <source>
        <strain evidence="2">PA1801</strain>
        <tissue evidence="2">Leaf</tissue>
    </source>
</reference>
<evidence type="ECO:0000256" key="1">
    <source>
        <dbReference type="SAM" id="MobiDB-lite"/>
    </source>
</evidence>
<dbReference type="AlphaFoldDB" id="A0A5B6WPD3"/>
<gene>
    <name evidence="2" type="ORF">EPI10_005077</name>
</gene>
<keyword evidence="3" id="KW-1185">Reference proteome</keyword>
<protein>
    <submittedName>
        <fullName evidence="2">Copia protein</fullName>
    </submittedName>
</protein>
<evidence type="ECO:0000313" key="3">
    <source>
        <dbReference type="Proteomes" id="UP000325315"/>
    </source>
</evidence>
<evidence type="ECO:0000313" key="2">
    <source>
        <dbReference type="EMBL" id="KAA3482865.1"/>
    </source>
</evidence>
<name>A0A5B6WPD3_9ROSI</name>
<dbReference type="EMBL" id="SMMG02000002">
    <property type="protein sequence ID" value="KAA3482865.1"/>
    <property type="molecule type" value="Genomic_DNA"/>
</dbReference>
<dbReference type="Proteomes" id="UP000325315">
    <property type="component" value="Unassembled WGS sequence"/>
</dbReference>
<dbReference type="OrthoDB" id="1435958at2759"/>